<dbReference type="PRINTS" id="PR00385">
    <property type="entry name" value="P450"/>
</dbReference>
<keyword evidence="6" id="KW-1185">Reference proteome</keyword>
<dbReference type="GeneID" id="100632868"/>
<dbReference type="RefSeq" id="XP_019849740.1">
    <property type="nucleotide sequence ID" value="XM_019994181.1"/>
</dbReference>
<dbReference type="InterPro" id="IPR001128">
    <property type="entry name" value="Cyt_P450"/>
</dbReference>
<accession>A0AAN0IY94</accession>
<evidence type="ECO:0000313" key="6">
    <source>
        <dbReference type="Proteomes" id="UP000007879"/>
    </source>
</evidence>
<comment type="cofactor">
    <cofactor evidence="2">
        <name>heme</name>
        <dbReference type="ChEBI" id="CHEBI:30413"/>
    </cofactor>
</comment>
<dbReference type="PROSITE" id="PS00086">
    <property type="entry name" value="CYTOCHROME_P450"/>
    <property type="match status" value="1"/>
</dbReference>
<dbReference type="GO" id="GO:0004497">
    <property type="term" value="F:monooxygenase activity"/>
    <property type="evidence" value="ECO:0007669"/>
    <property type="project" value="UniProtKB-KW"/>
</dbReference>
<dbReference type="PRINTS" id="PR00463">
    <property type="entry name" value="EP450I"/>
</dbReference>
<dbReference type="CDD" id="cd20659">
    <property type="entry name" value="CYP4B_4F-like"/>
    <property type="match status" value="1"/>
</dbReference>
<dbReference type="Pfam" id="PF00067">
    <property type="entry name" value="p450"/>
    <property type="match status" value="1"/>
</dbReference>
<feature type="binding site" description="axial binding residue" evidence="2">
    <location>
        <position position="466"/>
    </location>
    <ligand>
        <name>heme</name>
        <dbReference type="ChEBI" id="CHEBI:30413"/>
    </ligand>
    <ligandPart>
        <name>Fe</name>
        <dbReference type="ChEBI" id="CHEBI:18248"/>
    </ligandPart>
</feature>
<dbReference type="Proteomes" id="UP000007879">
    <property type="component" value="Unassembled WGS sequence"/>
</dbReference>
<reference evidence="5" key="2">
    <citation type="submission" date="2024-06" db="UniProtKB">
        <authorList>
            <consortium name="EnsemblMetazoa"/>
        </authorList>
    </citation>
    <scope>IDENTIFICATION</scope>
</reference>
<evidence type="ECO:0008006" key="7">
    <source>
        <dbReference type="Google" id="ProtNLM"/>
    </source>
</evidence>
<evidence type="ECO:0000256" key="3">
    <source>
        <dbReference type="RuleBase" id="RU000461"/>
    </source>
</evidence>
<sequence length="522" mass="60225">MSFLVTLLSSHWLELLLVICSVVFLASIPYIVSVCKRQWRLQKCLKALPSSDETDSHWLFGQGPMSIKMIKSGEFLDYYAKYWKFGKITVVPLGPLFNVIFCNHPDALKISLAKDPKADFVYFPLMPWLGDSLLTGNGHKWARTRRLLTPAFHFDILKPYVRVYQSCTKELVTNWKKLALSKEPFDVFSSISLLTLDIMLRSTCSFKSNCQTEKTHSPYVAAVYELSHLATERMLFSPAYFDWVYALMPSKWRYDRACRLVHKFSMDVIKERRSALADLHAKGETDVLKGDKKRKYIDFIDILLEARDDDGSGLTDEEIRAEVDTFMFEGHDTTASGITWTLYNLARYPEHQQKCREEVDAAFEDGDELSWETVKGFTYLKYCIKESLRLFPPVPIIVRTLAEDTKFEDYTLPKGAWISSNIYGVHHSPEIWEDPEAFDPLRFAPENAKDRHTHAFVPFSAGPRNCIGQEFALNEEKVVLAYILRNFEISLPDDERKNVTKLFALILRPKGGLYLQLKPRNI</sequence>
<evidence type="ECO:0000313" key="5">
    <source>
        <dbReference type="EnsemblMetazoa" id="XP_019849740.1"/>
    </source>
</evidence>
<reference evidence="6" key="1">
    <citation type="journal article" date="2010" name="Nature">
        <title>The Amphimedon queenslandica genome and the evolution of animal complexity.</title>
        <authorList>
            <person name="Srivastava M."/>
            <person name="Simakov O."/>
            <person name="Chapman J."/>
            <person name="Fahey B."/>
            <person name="Gauthier M.E."/>
            <person name="Mitros T."/>
            <person name="Richards G.S."/>
            <person name="Conaco C."/>
            <person name="Dacre M."/>
            <person name="Hellsten U."/>
            <person name="Larroux C."/>
            <person name="Putnam N.H."/>
            <person name="Stanke M."/>
            <person name="Adamska M."/>
            <person name="Darling A."/>
            <person name="Degnan S.M."/>
            <person name="Oakley T.H."/>
            <person name="Plachetzki D.C."/>
            <person name="Zhai Y."/>
            <person name="Adamski M."/>
            <person name="Calcino A."/>
            <person name="Cummins S.F."/>
            <person name="Goodstein D.M."/>
            <person name="Harris C."/>
            <person name="Jackson D.J."/>
            <person name="Leys S.P."/>
            <person name="Shu S."/>
            <person name="Woodcroft B.J."/>
            <person name="Vervoort M."/>
            <person name="Kosik K.S."/>
            <person name="Manning G."/>
            <person name="Degnan B.M."/>
            <person name="Rokhsar D.S."/>
        </authorList>
    </citation>
    <scope>NUCLEOTIDE SEQUENCE [LARGE SCALE GENOMIC DNA]</scope>
</reference>
<evidence type="ECO:0000256" key="4">
    <source>
        <dbReference type="SAM" id="Phobius"/>
    </source>
</evidence>
<dbReference type="PANTHER" id="PTHR24291:SF201">
    <property type="entry name" value="CYTOCHROME P450, FAMILY 4, SUBFAMILY B, POLYPEPTIDE 7"/>
    <property type="match status" value="1"/>
</dbReference>
<dbReference type="GO" id="GO:0020037">
    <property type="term" value="F:heme binding"/>
    <property type="evidence" value="ECO:0007669"/>
    <property type="project" value="InterPro"/>
</dbReference>
<comment type="similarity">
    <text evidence="1 3">Belongs to the cytochrome P450 family.</text>
</comment>
<keyword evidence="4" id="KW-0812">Transmembrane</keyword>
<protein>
    <recommendedName>
        <fullName evidence="7">Cytochrome P450</fullName>
    </recommendedName>
</protein>
<keyword evidence="3" id="KW-0560">Oxidoreductase</keyword>
<organism evidence="5 6">
    <name type="scientific">Amphimedon queenslandica</name>
    <name type="common">Sponge</name>
    <dbReference type="NCBI Taxonomy" id="400682"/>
    <lineage>
        <taxon>Eukaryota</taxon>
        <taxon>Metazoa</taxon>
        <taxon>Porifera</taxon>
        <taxon>Demospongiae</taxon>
        <taxon>Heteroscleromorpha</taxon>
        <taxon>Haplosclerida</taxon>
        <taxon>Niphatidae</taxon>
        <taxon>Amphimedon</taxon>
    </lineage>
</organism>
<dbReference type="InterPro" id="IPR017972">
    <property type="entry name" value="Cyt_P450_CS"/>
</dbReference>
<keyword evidence="2 3" id="KW-0479">Metal-binding</keyword>
<keyword evidence="3" id="KW-0503">Monooxygenase</keyword>
<dbReference type="Gene3D" id="1.10.630.10">
    <property type="entry name" value="Cytochrome P450"/>
    <property type="match status" value="1"/>
</dbReference>
<proteinExistence type="inferred from homology"/>
<feature type="transmembrane region" description="Helical" evidence="4">
    <location>
        <begin position="12"/>
        <end position="32"/>
    </location>
</feature>
<name>A0AAN0IY94_AMPQE</name>
<dbReference type="PANTHER" id="PTHR24291">
    <property type="entry name" value="CYTOCHROME P450 FAMILY 4"/>
    <property type="match status" value="1"/>
</dbReference>
<keyword evidence="2 3" id="KW-0349">Heme</keyword>
<keyword evidence="2 3" id="KW-0408">Iron</keyword>
<dbReference type="KEGG" id="aqu:100632868"/>
<evidence type="ECO:0000256" key="1">
    <source>
        <dbReference type="ARBA" id="ARBA00010617"/>
    </source>
</evidence>
<keyword evidence="4" id="KW-0472">Membrane</keyword>
<dbReference type="InterPro" id="IPR050196">
    <property type="entry name" value="Cytochrome_P450_Monoox"/>
</dbReference>
<keyword evidence="4" id="KW-1133">Transmembrane helix</keyword>
<dbReference type="InterPro" id="IPR002401">
    <property type="entry name" value="Cyt_P450_E_grp-I"/>
</dbReference>
<evidence type="ECO:0000256" key="2">
    <source>
        <dbReference type="PIRSR" id="PIRSR602401-1"/>
    </source>
</evidence>
<dbReference type="SUPFAM" id="SSF48264">
    <property type="entry name" value="Cytochrome P450"/>
    <property type="match status" value="1"/>
</dbReference>
<dbReference type="GO" id="GO:0016705">
    <property type="term" value="F:oxidoreductase activity, acting on paired donors, with incorporation or reduction of molecular oxygen"/>
    <property type="evidence" value="ECO:0007669"/>
    <property type="project" value="InterPro"/>
</dbReference>
<dbReference type="InterPro" id="IPR036396">
    <property type="entry name" value="Cyt_P450_sf"/>
</dbReference>
<dbReference type="GO" id="GO:0005506">
    <property type="term" value="F:iron ion binding"/>
    <property type="evidence" value="ECO:0007669"/>
    <property type="project" value="InterPro"/>
</dbReference>
<dbReference type="AlphaFoldDB" id="A0AAN0IY94"/>
<dbReference type="EnsemblMetazoa" id="XM_019994181.1">
    <property type="protein sequence ID" value="XP_019849740.1"/>
    <property type="gene ID" value="LOC100632868"/>
</dbReference>